<sequence>MLPVAFTAVVIVTVSHAGRRSKEEKRLRGFGSRRRHCRWWPASTAWPLAGGGTCGGGTDGVVCGDGKKKQGREATQEVWFSPATLPMVAGVDGVASRRWRGVRWRRGQCVCGWEEETHARRED</sequence>
<dbReference type="EMBL" id="CP039345">
    <property type="protein sequence ID" value="QCD79541.1"/>
    <property type="molecule type" value="Genomic_DNA"/>
</dbReference>
<proteinExistence type="predicted"/>
<accession>A0A4D6KY33</accession>
<evidence type="ECO:0000313" key="1">
    <source>
        <dbReference type="EMBL" id="QCD79541.1"/>
    </source>
</evidence>
<protein>
    <submittedName>
        <fullName evidence="1">Uncharacterized protein</fullName>
    </submittedName>
</protein>
<organism evidence="1 2">
    <name type="scientific">Vigna unguiculata</name>
    <name type="common">Cowpea</name>
    <dbReference type="NCBI Taxonomy" id="3917"/>
    <lineage>
        <taxon>Eukaryota</taxon>
        <taxon>Viridiplantae</taxon>
        <taxon>Streptophyta</taxon>
        <taxon>Embryophyta</taxon>
        <taxon>Tracheophyta</taxon>
        <taxon>Spermatophyta</taxon>
        <taxon>Magnoliopsida</taxon>
        <taxon>eudicotyledons</taxon>
        <taxon>Gunneridae</taxon>
        <taxon>Pentapetalae</taxon>
        <taxon>rosids</taxon>
        <taxon>fabids</taxon>
        <taxon>Fabales</taxon>
        <taxon>Fabaceae</taxon>
        <taxon>Papilionoideae</taxon>
        <taxon>50 kb inversion clade</taxon>
        <taxon>NPAAA clade</taxon>
        <taxon>indigoferoid/millettioid clade</taxon>
        <taxon>Phaseoleae</taxon>
        <taxon>Vigna</taxon>
    </lineage>
</organism>
<dbReference type="Proteomes" id="UP000501690">
    <property type="component" value="Linkage Group LG1"/>
</dbReference>
<gene>
    <name evidence="1" type="ORF">DEO72_LG1g3183</name>
</gene>
<evidence type="ECO:0000313" key="2">
    <source>
        <dbReference type="Proteomes" id="UP000501690"/>
    </source>
</evidence>
<name>A0A4D6KY33_VIGUN</name>
<reference evidence="1 2" key="1">
    <citation type="submission" date="2019-04" db="EMBL/GenBank/DDBJ databases">
        <title>An improved genome assembly and genetic linkage map for asparagus bean, Vigna unguiculata ssp. sesquipedialis.</title>
        <authorList>
            <person name="Xia Q."/>
            <person name="Zhang R."/>
            <person name="Dong Y."/>
        </authorList>
    </citation>
    <scope>NUCLEOTIDE SEQUENCE [LARGE SCALE GENOMIC DNA]</scope>
    <source>
        <tissue evidence="1">Leaf</tissue>
    </source>
</reference>
<dbReference type="AlphaFoldDB" id="A0A4D6KY33"/>
<keyword evidence="2" id="KW-1185">Reference proteome</keyword>